<dbReference type="EMBL" id="QGKU01000048">
    <property type="protein sequence ID" value="PWR01492.1"/>
    <property type="molecule type" value="Genomic_DNA"/>
</dbReference>
<accession>A0A2V2L854</accession>
<name>A0A2V2L854_9RHOB</name>
<dbReference type="Proteomes" id="UP000245680">
    <property type="component" value="Unassembled WGS sequence"/>
</dbReference>
<proteinExistence type="predicted"/>
<dbReference type="OrthoDB" id="7822309at2"/>
<gene>
    <name evidence="2" type="ORF">DKT77_15215</name>
</gene>
<keyword evidence="3" id="KW-1185">Reference proteome</keyword>
<reference evidence="2 3" key="1">
    <citation type="submission" date="2018-05" db="EMBL/GenBank/DDBJ databases">
        <title>Rhodobacteraceae gen. nov., sp. nov. isolated from sea water.</title>
        <authorList>
            <person name="Ren Y."/>
        </authorList>
    </citation>
    <scope>NUCLEOTIDE SEQUENCE [LARGE SCALE GENOMIC DNA]</scope>
    <source>
        <strain evidence="2 3">TG-679</strain>
    </source>
</reference>
<keyword evidence="1" id="KW-0472">Membrane</keyword>
<dbReference type="AlphaFoldDB" id="A0A2V2L854"/>
<keyword evidence="1" id="KW-0812">Transmembrane</keyword>
<evidence type="ECO:0000313" key="3">
    <source>
        <dbReference type="Proteomes" id="UP000245680"/>
    </source>
</evidence>
<dbReference type="RefSeq" id="WP_109812533.1">
    <property type="nucleotide sequence ID" value="NZ_QGKU01000048.1"/>
</dbReference>
<evidence type="ECO:0000313" key="2">
    <source>
        <dbReference type="EMBL" id="PWR01492.1"/>
    </source>
</evidence>
<keyword evidence="1" id="KW-1133">Transmembrane helix</keyword>
<sequence>MTVLSKYQRLECAGIWHPAADAQRRDVFVALGKASLIIKDANDTALAHWSLPAVERMNPGTRPALYAPGADADELLEIDDETMIDAIRTVGRALGKARARPGRLRRGVLLLSTAALAALAVWWLPGALTRHTAELMPAGLRGEIGQRLLRELASYAGQPCTSRNGTAALAELRRRILDDPRWSLVVVPSGPALSAHLPGRMILLRSDAIEGQDSPDLAAGLVLAEAARVRTRDPMLDLIGAAGLPATLRLLTRGEIEQDTLRRYAADFLPRPPVDVPAAELAADFAAAGVRTEPYGTATGSALPGPAADDTPPTRIVTDATWLRLRGICED</sequence>
<organism evidence="2 3">
    <name type="scientific">Meridianimarinicoccus roseus</name>
    <dbReference type="NCBI Taxonomy" id="2072018"/>
    <lineage>
        <taxon>Bacteria</taxon>
        <taxon>Pseudomonadati</taxon>
        <taxon>Pseudomonadota</taxon>
        <taxon>Alphaproteobacteria</taxon>
        <taxon>Rhodobacterales</taxon>
        <taxon>Paracoccaceae</taxon>
        <taxon>Meridianimarinicoccus</taxon>
    </lineage>
</organism>
<feature type="transmembrane region" description="Helical" evidence="1">
    <location>
        <begin position="108"/>
        <end position="125"/>
    </location>
</feature>
<evidence type="ECO:0000256" key="1">
    <source>
        <dbReference type="SAM" id="Phobius"/>
    </source>
</evidence>
<protein>
    <submittedName>
        <fullName evidence="2">Uncharacterized protein</fullName>
    </submittedName>
</protein>
<comment type="caution">
    <text evidence="2">The sequence shown here is derived from an EMBL/GenBank/DDBJ whole genome shotgun (WGS) entry which is preliminary data.</text>
</comment>